<organism evidence="2 3">
    <name type="scientific">Triparma strigata</name>
    <dbReference type="NCBI Taxonomy" id="1606541"/>
    <lineage>
        <taxon>Eukaryota</taxon>
        <taxon>Sar</taxon>
        <taxon>Stramenopiles</taxon>
        <taxon>Ochrophyta</taxon>
        <taxon>Bolidophyceae</taxon>
        <taxon>Parmales</taxon>
        <taxon>Triparmaceae</taxon>
        <taxon>Triparma</taxon>
    </lineage>
</organism>
<reference evidence="3" key="1">
    <citation type="journal article" date="2023" name="Commun. Biol.">
        <title>Genome analysis of Parmales, the sister group of diatoms, reveals the evolutionary specialization of diatoms from phago-mixotrophs to photoautotrophs.</title>
        <authorList>
            <person name="Ban H."/>
            <person name="Sato S."/>
            <person name="Yoshikawa S."/>
            <person name="Yamada K."/>
            <person name="Nakamura Y."/>
            <person name="Ichinomiya M."/>
            <person name="Sato N."/>
            <person name="Blanc-Mathieu R."/>
            <person name="Endo H."/>
            <person name="Kuwata A."/>
            <person name="Ogata H."/>
        </authorList>
    </citation>
    <scope>NUCLEOTIDE SEQUENCE [LARGE SCALE GENOMIC DNA]</scope>
    <source>
        <strain evidence="3">NIES 3701</strain>
    </source>
</reference>
<dbReference type="EMBL" id="BRXY01000195">
    <property type="protein sequence ID" value="GMH76171.1"/>
    <property type="molecule type" value="Genomic_DNA"/>
</dbReference>
<dbReference type="OrthoDB" id="10557405at2759"/>
<gene>
    <name evidence="2" type="ORF">TrST_g9475</name>
</gene>
<feature type="region of interest" description="Disordered" evidence="1">
    <location>
        <begin position="120"/>
        <end position="217"/>
    </location>
</feature>
<keyword evidence="3" id="KW-1185">Reference proteome</keyword>
<proteinExistence type="predicted"/>
<name>A0A9W7AT62_9STRA</name>
<feature type="compositionally biased region" description="Basic and acidic residues" evidence="1">
    <location>
        <begin position="136"/>
        <end position="151"/>
    </location>
</feature>
<feature type="compositionally biased region" description="Low complexity" evidence="1">
    <location>
        <begin position="199"/>
        <end position="209"/>
    </location>
</feature>
<evidence type="ECO:0000313" key="3">
    <source>
        <dbReference type="Proteomes" id="UP001165085"/>
    </source>
</evidence>
<dbReference type="AlphaFoldDB" id="A0A9W7AT62"/>
<sequence>MANSQRDQGLAVSLQYFVSTVASHHAEQAASSSIKYALPPSSLGALSTLVYGYSTTLLPTEMSRVAKHRSGARARVFVGDQDVRFMVRKVPKESRDGVTDEERESGDLWSWEDVRNKALEHSKEKTKKRRAKKQPMPREAEKARKTDRVNKSNDFSSSDGESDSAFGRKHSNDNDNDSEINDTTTTTTAAMPRGTEVISLLEDGSNSSSSDEDNEYL</sequence>
<accession>A0A9W7AT62</accession>
<protein>
    <submittedName>
        <fullName evidence="2">Uncharacterized protein</fullName>
    </submittedName>
</protein>
<evidence type="ECO:0000256" key="1">
    <source>
        <dbReference type="SAM" id="MobiDB-lite"/>
    </source>
</evidence>
<evidence type="ECO:0000313" key="2">
    <source>
        <dbReference type="EMBL" id="GMH76171.1"/>
    </source>
</evidence>
<dbReference type="Proteomes" id="UP001165085">
    <property type="component" value="Unassembled WGS sequence"/>
</dbReference>
<comment type="caution">
    <text evidence="2">The sequence shown here is derived from an EMBL/GenBank/DDBJ whole genome shotgun (WGS) entry which is preliminary data.</text>
</comment>
<feature type="compositionally biased region" description="Basic residues" evidence="1">
    <location>
        <begin position="124"/>
        <end position="135"/>
    </location>
</feature>